<evidence type="ECO:0000313" key="1">
    <source>
        <dbReference type="EnsemblMetazoa" id="Aqu2.1.10598_001"/>
    </source>
</evidence>
<dbReference type="AlphaFoldDB" id="A0A1X7T7W6"/>
<protein>
    <submittedName>
        <fullName evidence="1">Uncharacterized protein</fullName>
    </submittedName>
</protein>
<organism evidence="1">
    <name type="scientific">Amphimedon queenslandica</name>
    <name type="common">Sponge</name>
    <dbReference type="NCBI Taxonomy" id="400682"/>
    <lineage>
        <taxon>Eukaryota</taxon>
        <taxon>Metazoa</taxon>
        <taxon>Porifera</taxon>
        <taxon>Demospongiae</taxon>
        <taxon>Heteroscleromorpha</taxon>
        <taxon>Haplosclerida</taxon>
        <taxon>Niphatidae</taxon>
        <taxon>Amphimedon</taxon>
    </lineage>
</organism>
<proteinExistence type="predicted"/>
<name>A0A1X7T7W6_AMPQE</name>
<dbReference type="EnsemblMetazoa" id="Aqu2.1.10598_001">
    <property type="protein sequence ID" value="Aqu2.1.10598_001"/>
    <property type="gene ID" value="Aqu2.1.10598"/>
</dbReference>
<accession>A0A1X7T7W6</accession>
<sequence length="91" mass="10387">MAIYCKIVEIGKTGTRMPKLKNLLPMLKKVIVITQTIRIKPLDSAIKGIHNQKKKPLKNIIKGIDTAKIANERNAINKIWTHKDKIFETLL</sequence>
<dbReference type="InParanoid" id="A0A1X7T7W6"/>
<reference evidence="1" key="1">
    <citation type="submission" date="2017-05" db="UniProtKB">
        <authorList>
            <consortium name="EnsemblMetazoa"/>
        </authorList>
    </citation>
    <scope>IDENTIFICATION</scope>
</reference>